<accession>A0AC34R9R8</accession>
<proteinExistence type="predicted"/>
<name>A0AC34R9R8_9BILA</name>
<organism evidence="1 2">
    <name type="scientific">Panagrolaimus sp. JU765</name>
    <dbReference type="NCBI Taxonomy" id="591449"/>
    <lineage>
        <taxon>Eukaryota</taxon>
        <taxon>Metazoa</taxon>
        <taxon>Ecdysozoa</taxon>
        <taxon>Nematoda</taxon>
        <taxon>Chromadorea</taxon>
        <taxon>Rhabditida</taxon>
        <taxon>Tylenchina</taxon>
        <taxon>Panagrolaimomorpha</taxon>
        <taxon>Panagrolaimoidea</taxon>
        <taxon>Panagrolaimidae</taxon>
        <taxon>Panagrolaimus</taxon>
    </lineage>
</organism>
<reference evidence="2" key="1">
    <citation type="submission" date="2022-11" db="UniProtKB">
        <authorList>
            <consortium name="WormBaseParasite"/>
        </authorList>
    </citation>
    <scope>IDENTIFICATION</scope>
</reference>
<dbReference type="WBParaSite" id="JU765_v2.g4686.t1">
    <property type="protein sequence ID" value="JU765_v2.g4686.t1"/>
    <property type="gene ID" value="JU765_v2.g4686"/>
</dbReference>
<dbReference type="Proteomes" id="UP000887576">
    <property type="component" value="Unplaced"/>
</dbReference>
<evidence type="ECO:0000313" key="1">
    <source>
        <dbReference type="Proteomes" id="UP000887576"/>
    </source>
</evidence>
<evidence type="ECO:0000313" key="2">
    <source>
        <dbReference type="WBParaSite" id="JU765_v2.g4686.t1"/>
    </source>
</evidence>
<protein>
    <submittedName>
        <fullName evidence="2">ATP-dependent RNA helicase</fullName>
    </submittedName>
</protein>
<sequence>MSVVNSDDDFYGRTERERLESIILGQKGLSVKLPFPNANRFTKKFLKISPLKTESLSTFDSGIVSISNNSLDRITDTNNMYEYFYSYNEPEIIDPDRRFASALSITLQWEKTPSPVIEMSRRVYDATKYRPNQEIKDLPRTEDGSLIIDVHANVDFRKHREYDERMHKELGLQSRRKFRRSNKRPFETPDHEIYRHDVVIEGSNIDYDEEALIKGGDGKSIHKYKSVHELQMERYLKDNCLKMGIHKLRPVQQVMMPIILNSRNDAVVSAPAGYGKTFCYLLPLLIQITDQMSYNLLIGTVKRSPKALVFVGSHTLAFQTCERAMKLAGVGSDKPVIKYVSGAGPKDLQIQDLTSNGCDLLFTTTGRFSDLKRSKHILLSEVHTIVLDEADKVMNQWSTEEINELKARCSPNVRMIVFSTTYTNKTVLLLPESCLKKNYWRIQWGNLNSVNPWVVQEFFDVRKGNSLIELFKQIERKNEKMRYGEITLSTVPKTIVFVNKGEDTILLADLLNIQAHLRGFSWRALPYYSQMPPEALNRTIKAFNSTDQEYSANILVTSDTLNGYDAFNVKLVINFGVPLKTCSYIQRVGRTGRNGHEGNAVTIVHEITNPEVFSDIINTAQECGAIVPHSLNSY</sequence>